<gene>
    <name evidence="6" type="ORF">I8U22_03695</name>
</gene>
<dbReference type="InterPro" id="IPR003439">
    <property type="entry name" value="ABC_transporter-like_ATP-bd"/>
</dbReference>
<dbReference type="InterPro" id="IPR017871">
    <property type="entry name" value="ABC_transporter-like_CS"/>
</dbReference>
<organism evidence="6 7">
    <name type="scientific">Thermoactinomyces vulgaris</name>
    <dbReference type="NCBI Taxonomy" id="2026"/>
    <lineage>
        <taxon>Bacteria</taxon>
        <taxon>Bacillati</taxon>
        <taxon>Bacillota</taxon>
        <taxon>Bacilli</taxon>
        <taxon>Bacillales</taxon>
        <taxon>Thermoactinomycetaceae</taxon>
        <taxon>Thermoactinomyces</taxon>
    </lineage>
</organism>
<evidence type="ECO:0000259" key="5">
    <source>
        <dbReference type="PROSITE" id="PS50893"/>
    </source>
</evidence>
<sequence>MDRQPILEIKNISKSIAKQKVIDQVSFDVYPGEVFGLLGPNGAGKTTLIRLIVGLMKLDQGDVFIDGYSVRTQFQKAIRPVGAIVERPKWYPFLTGYQNLRLFARMMPDVEKERIDEVIAFLDLGDSVHDPVHTFSPGMQQRLGLAQAILPKPRLLILDEPVNGLDPIGIRRLRDLLGKLAREQKTAVLISGHLLSEMQRMCDRFAVMNAGKCVAVRSLKREPDKEEEAGWVRFEVDSLENVKTALQELNWEKEFVPVPKGFEIMLKKGQIPEFTAELMKQGVKVYGIGVVHQTMEDQYLEMIEGEADGPLEPACT</sequence>
<dbReference type="SMART" id="SM00382">
    <property type="entry name" value="AAA"/>
    <property type="match status" value="1"/>
</dbReference>
<dbReference type="SUPFAM" id="SSF52540">
    <property type="entry name" value="P-loop containing nucleoside triphosphate hydrolases"/>
    <property type="match status" value="1"/>
</dbReference>
<evidence type="ECO:0000256" key="4">
    <source>
        <dbReference type="ARBA" id="ARBA00022840"/>
    </source>
</evidence>
<feature type="domain" description="ABC transporter" evidence="5">
    <location>
        <begin position="7"/>
        <end position="235"/>
    </location>
</feature>
<protein>
    <submittedName>
        <fullName evidence="6">ABC transporter ATP-binding protein</fullName>
    </submittedName>
</protein>
<keyword evidence="2" id="KW-0813">Transport</keyword>
<keyword evidence="4 6" id="KW-0067">ATP-binding</keyword>
<keyword evidence="3" id="KW-0547">Nucleotide-binding</keyword>
<evidence type="ECO:0000313" key="6">
    <source>
        <dbReference type="EMBL" id="MBH8587924.1"/>
    </source>
</evidence>
<reference evidence="6 7" key="1">
    <citation type="submission" date="2020-12" db="EMBL/GenBank/DDBJ databases">
        <title>WGS of Thermoactinomyces spp.</title>
        <authorList>
            <person name="Cheng K."/>
        </authorList>
    </citation>
    <scope>NUCLEOTIDE SEQUENCE [LARGE SCALE GENOMIC DNA]</scope>
    <source>
        <strain evidence="7">CICC 10650\ACCC 41061</strain>
    </source>
</reference>
<name>A0ABS0QF75_THEVU</name>
<dbReference type="PANTHER" id="PTHR43335">
    <property type="entry name" value="ABC TRANSPORTER, ATP-BINDING PROTEIN"/>
    <property type="match status" value="1"/>
</dbReference>
<evidence type="ECO:0000313" key="7">
    <source>
        <dbReference type="Proteomes" id="UP000641910"/>
    </source>
</evidence>
<keyword evidence="7" id="KW-1185">Reference proteome</keyword>
<dbReference type="PANTHER" id="PTHR43335:SF4">
    <property type="entry name" value="ABC TRANSPORTER, ATP-BINDING PROTEIN"/>
    <property type="match status" value="1"/>
</dbReference>
<comment type="similarity">
    <text evidence="1">Belongs to the ABC transporter superfamily.</text>
</comment>
<dbReference type="Proteomes" id="UP000641910">
    <property type="component" value="Unassembled WGS sequence"/>
</dbReference>
<evidence type="ECO:0000256" key="2">
    <source>
        <dbReference type="ARBA" id="ARBA00022448"/>
    </source>
</evidence>
<comment type="caution">
    <text evidence="6">The sequence shown here is derived from an EMBL/GenBank/DDBJ whole genome shotgun (WGS) entry which is preliminary data.</text>
</comment>
<dbReference type="PROSITE" id="PS00211">
    <property type="entry name" value="ABC_TRANSPORTER_1"/>
    <property type="match status" value="1"/>
</dbReference>
<proteinExistence type="inferred from homology"/>
<dbReference type="InterPro" id="IPR027417">
    <property type="entry name" value="P-loop_NTPase"/>
</dbReference>
<evidence type="ECO:0000256" key="3">
    <source>
        <dbReference type="ARBA" id="ARBA00022741"/>
    </source>
</evidence>
<dbReference type="Pfam" id="PF00005">
    <property type="entry name" value="ABC_tran"/>
    <property type="match status" value="1"/>
</dbReference>
<dbReference type="EMBL" id="JAECVU010000001">
    <property type="protein sequence ID" value="MBH8587924.1"/>
    <property type="molecule type" value="Genomic_DNA"/>
</dbReference>
<accession>A0ABS0QF75</accession>
<dbReference type="InterPro" id="IPR003593">
    <property type="entry name" value="AAA+_ATPase"/>
</dbReference>
<dbReference type="GO" id="GO:0005524">
    <property type="term" value="F:ATP binding"/>
    <property type="evidence" value="ECO:0007669"/>
    <property type="project" value="UniProtKB-KW"/>
</dbReference>
<dbReference type="Gene3D" id="3.40.50.300">
    <property type="entry name" value="P-loop containing nucleotide triphosphate hydrolases"/>
    <property type="match status" value="1"/>
</dbReference>
<dbReference type="RefSeq" id="WP_062842855.1">
    <property type="nucleotide sequence ID" value="NZ_JACEIS010000004.1"/>
</dbReference>
<evidence type="ECO:0000256" key="1">
    <source>
        <dbReference type="ARBA" id="ARBA00005417"/>
    </source>
</evidence>
<dbReference type="PROSITE" id="PS50893">
    <property type="entry name" value="ABC_TRANSPORTER_2"/>
    <property type="match status" value="1"/>
</dbReference>